<feature type="binding site" evidence="10">
    <location>
        <position position="153"/>
    </location>
    <ligand>
        <name>substrate</name>
    </ligand>
</feature>
<evidence type="ECO:0000256" key="3">
    <source>
        <dbReference type="ARBA" id="ARBA00022723"/>
    </source>
</evidence>
<dbReference type="Pfam" id="PF02056">
    <property type="entry name" value="Glyco_hydro_4"/>
    <property type="match status" value="1"/>
</dbReference>
<comment type="cofactor">
    <cofactor evidence="1">
        <name>Mn(2+)</name>
        <dbReference type="ChEBI" id="CHEBI:29035"/>
    </cofactor>
</comment>
<evidence type="ECO:0000256" key="1">
    <source>
        <dbReference type="ARBA" id="ARBA00001936"/>
    </source>
</evidence>
<feature type="binding site" evidence="11">
    <location>
        <position position="174"/>
    </location>
    <ligand>
        <name>Mn(2+)</name>
        <dbReference type="ChEBI" id="CHEBI:29035"/>
    </ligand>
</feature>
<feature type="binding site" evidence="11">
    <location>
        <position position="201"/>
    </location>
    <ligand>
        <name>Mn(2+)</name>
        <dbReference type="ChEBI" id="CHEBI:29035"/>
    </ligand>
</feature>
<dbReference type="InterPro" id="IPR053715">
    <property type="entry name" value="GH4_Enzyme_sf"/>
</dbReference>
<keyword evidence="7" id="KW-0119">Carbohydrate metabolism</keyword>
<dbReference type="AlphaFoldDB" id="A0A1E3G1J8"/>
<keyword evidence="8 12" id="KW-0326">Glycosidase</keyword>
<dbReference type="PANTHER" id="PTHR32092">
    <property type="entry name" value="6-PHOSPHO-BETA-GLUCOSIDASE-RELATED"/>
    <property type="match status" value="1"/>
</dbReference>
<dbReference type="PROSITE" id="PS01324">
    <property type="entry name" value="GLYCOSYL_HYDROL_F4"/>
    <property type="match status" value="1"/>
</dbReference>
<keyword evidence="4 12" id="KW-0378">Hydrolase</keyword>
<dbReference type="Gene3D" id="3.90.1820.10">
    <property type="entry name" value="AglA-like glucosidase"/>
    <property type="match status" value="1"/>
</dbReference>
<feature type="active site" description="Proton donor" evidence="9">
    <location>
        <position position="175"/>
    </location>
</feature>
<evidence type="ECO:0000256" key="7">
    <source>
        <dbReference type="ARBA" id="ARBA00023277"/>
    </source>
</evidence>
<dbReference type="GO" id="GO:0005975">
    <property type="term" value="P:carbohydrate metabolic process"/>
    <property type="evidence" value="ECO:0007669"/>
    <property type="project" value="InterPro"/>
</dbReference>
<dbReference type="SUPFAM" id="SSF56327">
    <property type="entry name" value="LDH C-terminal domain-like"/>
    <property type="match status" value="1"/>
</dbReference>
<dbReference type="PRINTS" id="PR00732">
    <property type="entry name" value="GLHYDRLASE4"/>
</dbReference>
<keyword evidence="15" id="KW-1185">Reference proteome</keyword>
<comment type="cofactor">
    <cofactor evidence="12">
        <name>NAD(+)</name>
        <dbReference type="ChEBI" id="CHEBI:57540"/>
    </cofactor>
    <text evidence="12">Binds 1 NAD(+) per subunit.</text>
</comment>
<evidence type="ECO:0000256" key="5">
    <source>
        <dbReference type="ARBA" id="ARBA00023027"/>
    </source>
</evidence>
<evidence type="ECO:0000256" key="2">
    <source>
        <dbReference type="ARBA" id="ARBA00010141"/>
    </source>
</evidence>
<dbReference type="InterPro" id="IPR019802">
    <property type="entry name" value="GlycHydrolase_4_CS"/>
</dbReference>
<gene>
    <name evidence="14" type="ORF">A4H02_06870</name>
</gene>
<dbReference type="InterPro" id="IPR015955">
    <property type="entry name" value="Lactate_DH/Glyco_Ohase_4_C"/>
</dbReference>
<evidence type="ECO:0000313" key="15">
    <source>
        <dbReference type="Proteomes" id="UP000094570"/>
    </source>
</evidence>
<reference evidence="15" key="1">
    <citation type="submission" date="2016-04" db="EMBL/GenBank/DDBJ databases">
        <title>The genome sequence project of a novel Fervidobacterium isolate from a hot spring in Thailand.</title>
        <authorList>
            <person name="Gonzalez J.M."/>
            <person name="Cuecas A."/>
            <person name="Kanoksilapatham W."/>
        </authorList>
    </citation>
    <scope>NUCLEOTIDE SEQUENCE [LARGE SCALE GENOMIC DNA]</scope>
    <source>
        <strain evidence="15">FC2004</strain>
    </source>
</reference>
<dbReference type="Proteomes" id="UP000094570">
    <property type="component" value="Unassembled WGS sequence"/>
</dbReference>
<comment type="similarity">
    <text evidence="2 12">Belongs to the glycosyl hydrolase 4 family.</text>
</comment>
<comment type="caution">
    <text evidence="14">The sequence shown here is derived from an EMBL/GenBank/DDBJ whole genome shotgun (WGS) entry which is preliminary data.</text>
</comment>
<evidence type="ECO:0000259" key="13">
    <source>
        <dbReference type="Pfam" id="PF11975"/>
    </source>
</evidence>
<accession>A0A1E3G1J8</accession>
<evidence type="ECO:0000256" key="6">
    <source>
        <dbReference type="ARBA" id="ARBA00023211"/>
    </source>
</evidence>
<proteinExistence type="inferred from homology"/>
<sequence>MANLRISIIGAGSAVFSMRIVSDLCKMPKLSGTEVVLMDIDEERLENFLVLARELTEFFGANLKFEKTLSLRKAIEGADFVINTALAGGHEYLNKVRAIGEKYGYYRGIDAQNYNFVTDYLNLTNWNQMTLFLKIANLIKELAPNAWYLQAANPVLEGTTLVSTETGIKMVGFCHGHFSVETLAELVGVKDYEWQVAGVNHGIWLTKFESRDGKNLYEELVKYADKPHKPSTPFDDQLSPVAWDMYRTYGLFPIGDTVRNSTWKYHRNLETKKRWYGEPWGGADSELGWEWYVSQLNAVVNMIELFAKAVKNGQKLTNAKDVVLNAIPHASEEWKNLIADLLDPSKLSREQHVPFIDSVVNSERRRFVVNVLNNGKIKGLDDDIAVEVCAYVEGEKFEFEEVSLPKRVLEWYLKPRTLLAKQALEVFKTKNLKLLEDILERDPRTKSSEQVRKVIDELYPIMLKEQKKVEEQE</sequence>
<evidence type="ECO:0000313" key="14">
    <source>
        <dbReference type="EMBL" id="ODN30144.1"/>
    </source>
</evidence>
<dbReference type="RefSeq" id="WP_069293430.1">
    <property type="nucleotide sequence ID" value="NZ_CP140110.1"/>
</dbReference>
<dbReference type="Pfam" id="PF11975">
    <property type="entry name" value="Glyco_hydro_4C"/>
    <property type="match status" value="1"/>
</dbReference>
<keyword evidence="6 11" id="KW-0464">Manganese</keyword>
<dbReference type="GO" id="GO:0004553">
    <property type="term" value="F:hydrolase activity, hydrolyzing O-glycosyl compounds"/>
    <property type="evidence" value="ECO:0007669"/>
    <property type="project" value="InterPro"/>
</dbReference>
<evidence type="ECO:0000256" key="12">
    <source>
        <dbReference type="RuleBase" id="RU361152"/>
    </source>
</evidence>
<dbReference type="SUPFAM" id="SSF51735">
    <property type="entry name" value="NAD(P)-binding Rossmann-fold domains"/>
    <property type="match status" value="1"/>
</dbReference>
<dbReference type="EMBL" id="LWAF01000010">
    <property type="protein sequence ID" value="ODN30144.1"/>
    <property type="molecule type" value="Genomic_DNA"/>
</dbReference>
<keyword evidence="3 11" id="KW-0479">Metal-binding</keyword>
<keyword evidence="11" id="KW-0533">Nickel</keyword>
<name>A0A1E3G1J8_9BACT</name>
<dbReference type="GO" id="GO:0016616">
    <property type="term" value="F:oxidoreductase activity, acting on the CH-OH group of donors, NAD or NADP as acceptor"/>
    <property type="evidence" value="ECO:0007669"/>
    <property type="project" value="InterPro"/>
</dbReference>
<dbReference type="GO" id="GO:0046872">
    <property type="term" value="F:metal ion binding"/>
    <property type="evidence" value="ECO:0007669"/>
    <property type="project" value="UniProtKB-KW"/>
</dbReference>
<dbReference type="InterPro" id="IPR053487">
    <property type="entry name" value="Alpha-glycosidase"/>
</dbReference>
<keyword evidence="11" id="KW-0408">Iron</keyword>
<organism evidence="14 15">
    <name type="scientific">Fervidobacterium thailandense</name>
    <dbReference type="NCBI Taxonomy" id="1008305"/>
    <lineage>
        <taxon>Bacteria</taxon>
        <taxon>Thermotogati</taxon>
        <taxon>Thermotogota</taxon>
        <taxon>Thermotogae</taxon>
        <taxon>Thermotogales</taxon>
        <taxon>Fervidobacteriaceae</taxon>
        <taxon>Fervidobacterium</taxon>
    </lineage>
</organism>
<keyword evidence="5 12" id="KW-0520">NAD</keyword>
<protein>
    <submittedName>
        <fullName evidence="14">Alpha-glucosidase/alpha-galactosidase</fullName>
    </submittedName>
</protein>
<dbReference type="InterPro" id="IPR022616">
    <property type="entry name" value="Glyco_hydro_4_C"/>
</dbReference>
<evidence type="ECO:0000256" key="11">
    <source>
        <dbReference type="PIRSR" id="PIRSR601088-3"/>
    </source>
</evidence>
<dbReference type="PANTHER" id="PTHR32092:SF4">
    <property type="entry name" value="ALPHA-GLUCOSIDASE"/>
    <property type="match status" value="1"/>
</dbReference>
<evidence type="ECO:0000256" key="10">
    <source>
        <dbReference type="PIRSR" id="PIRSR601088-2"/>
    </source>
</evidence>
<dbReference type="OrthoDB" id="9808275at2"/>
<feature type="active site" description="Proton acceptor" evidence="9">
    <location>
        <position position="265"/>
    </location>
</feature>
<evidence type="ECO:0000256" key="9">
    <source>
        <dbReference type="PIRSR" id="PIRSR601088-1"/>
    </source>
</evidence>
<dbReference type="InterPro" id="IPR036291">
    <property type="entry name" value="NAD(P)-bd_dom_sf"/>
</dbReference>
<evidence type="ECO:0000256" key="8">
    <source>
        <dbReference type="ARBA" id="ARBA00023295"/>
    </source>
</evidence>
<keyword evidence="11" id="KW-0170">Cobalt</keyword>
<feature type="domain" description="Glycosyl hydrolase family 4 C-terminal" evidence="13">
    <location>
        <begin position="196"/>
        <end position="445"/>
    </location>
</feature>
<evidence type="ECO:0000256" key="4">
    <source>
        <dbReference type="ARBA" id="ARBA00022801"/>
    </source>
</evidence>
<dbReference type="NCBIfam" id="NF041089">
    <property type="entry name" value="alpha_gluc_AglA"/>
    <property type="match status" value="1"/>
</dbReference>
<dbReference type="InterPro" id="IPR001088">
    <property type="entry name" value="Glyco_hydro_4"/>
</dbReference>
<dbReference type="STRING" id="1008305.A4H02_06870"/>